<dbReference type="Proteomes" id="UP000287910">
    <property type="component" value="Unassembled WGS sequence"/>
</dbReference>
<evidence type="ECO:0000313" key="1">
    <source>
        <dbReference type="EMBL" id="RUL52164.1"/>
    </source>
</evidence>
<gene>
    <name evidence="1" type="ORF">EK386_09950</name>
</gene>
<accession>A0A3S0PPK3</accession>
<proteinExistence type="predicted"/>
<dbReference type="EMBL" id="RYYR01000011">
    <property type="protein sequence ID" value="RUL52164.1"/>
    <property type="molecule type" value="Genomic_DNA"/>
</dbReference>
<reference evidence="1 2" key="1">
    <citation type="submission" date="2018-12" db="EMBL/GenBank/DDBJ databases">
        <title>Lysinibacillus antri sp. nov., isolated from a cave soil.</title>
        <authorList>
            <person name="Narsing Rao M.P."/>
            <person name="Zhang H."/>
            <person name="Dong Z.-Y."/>
            <person name="Niu X.-K."/>
            <person name="Zhang K."/>
            <person name="Fang B.-Z."/>
            <person name="Kang Y.-Q."/>
            <person name="Xiao M."/>
            <person name="Li W.-J."/>
        </authorList>
    </citation>
    <scope>NUCLEOTIDE SEQUENCE [LARGE SCALE GENOMIC DNA]</scope>
    <source>
        <strain evidence="1 2">SYSU K30002</strain>
    </source>
</reference>
<name>A0A3S0PPK3_9BACI</name>
<keyword evidence="2" id="KW-1185">Reference proteome</keyword>
<comment type="caution">
    <text evidence="1">The sequence shown here is derived from an EMBL/GenBank/DDBJ whole genome shotgun (WGS) entry which is preliminary data.</text>
</comment>
<sequence length="72" mass="8171">MAQYLVKFFSDSNEMIGETFIEQDNPDLVVLDAKSLLIDPFIETKTADGDIEVILSSKVAKFRILKSEYLQV</sequence>
<protein>
    <submittedName>
        <fullName evidence="1">Uncharacterized protein</fullName>
    </submittedName>
</protein>
<evidence type="ECO:0000313" key="2">
    <source>
        <dbReference type="Proteomes" id="UP000287910"/>
    </source>
</evidence>
<dbReference type="RefSeq" id="WP_126659012.1">
    <property type="nucleotide sequence ID" value="NZ_RYYR01000011.1"/>
</dbReference>
<organism evidence="1 2">
    <name type="scientific">Lysinibacillus antri</name>
    <dbReference type="NCBI Taxonomy" id="2498145"/>
    <lineage>
        <taxon>Bacteria</taxon>
        <taxon>Bacillati</taxon>
        <taxon>Bacillota</taxon>
        <taxon>Bacilli</taxon>
        <taxon>Bacillales</taxon>
        <taxon>Bacillaceae</taxon>
        <taxon>Lysinibacillus</taxon>
    </lineage>
</organism>
<dbReference type="AlphaFoldDB" id="A0A3S0PPK3"/>